<organism evidence="2 3">
    <name type="scientific">Coccomyxa viridis</name>
    <dbReference type="NCBI Taxonomy" id="1274662"/>
    <lineage>
        <taxon>Eukaryota</taxon>
        <taxon>Viridiplantae</taxon>
        <taxon>Chlorophyta</taxon>
        <taxon>core chlorophytes</taxon>
        <taxon>Trebouxiophyceae</taxon>
        <taxon>Trebouxiophyceae incertae sedis</taxon>
        <taxon>Coccomyxaceae</taxon>
        <taxon>Coccomyxa</taxon>
    </lineage>
</organism>
<evidence type="ECO:0000256" key="1">
    <source>
        <dbReference type="ARBA" id="ARBA00009884"/>
    </source>
</evidence>
<dbReference type="InterPro" id="IPR043127">
    <property type="entry name" value="Sec-1-like_dom3a"/>
</dbReference>
<comment type="caution">
    <text evidence="2">The sequence shown here is derived from an EMBL/GenBank/DDBJ whole genome shotgun (WGS) entry which is preliminary data.</text>
</comment>
<protein>
    <submittedName>
        <fullName evidence="2">G10543 protein</fullName>
    </submittedName>
</protein>
<sequence length="653" mass="71746">MAGDLKKVLKKRLLDEVLGNVKDTEWSVLIMDTTTTPVMSSVCRISEILDYGVSLVENVAVRREPLPKMAGVYFITPSNESVGRLIEDFSDNPLYASAHVFFSSPAPQSVLAAIRSCPRLTSRLRSLKEVNLEFLVRDRRTFVTGEAHALKALFGENSSGSASYKLAVATVCSRLSGVFASLKEFPSIRFRASKPVGDDVGSGLETQALVSQRVALELDERLRQFQQAGQLPATQTCDLIIVDRGCDAVAPIIHEWTYEAMAYDLLGLKGSTFTYESMTAGGKTETKTHILDERDQLWVELRHQHIGAVSARLSALTEEFKSKHQAASYRGGAAGGTDSAEIDMRAMRSLVQSLPQYREQLAQLYAHVELASRINKAIDERALEELGTLEQDLVYGDASSKEIIGFLSNRDNAGALPADKTRLLMCYAATHLEKLDVQKQMQWQKLAKLQQSDMDTIINLEALGVPVRKRGKAPVGLSFGRRRKRAVRKDRDVGEDDKQFKLSRFMPVLQEVLEDLANNSLPEHEYPYVSAPTSNGGAKLPTSVTNLGQKAGSVRSKQSIGWAKKAATAPSSAVGYDDAIPVSKTRRIFVYVIGGITHSETRAAHKLSAKLNRDIIIGGTTLDTPSEFLEHLKELGVGPEHTALEIDQGNGWS</sequence>
<keyword evidence="3" id="KW-1185">Reference proteome</keyword>
<name>A0ABP1G8A2_9CHLO</name>
<dbReference type="Gene3D" id="3.90.830.10">
    <property type="entry name" value="Syntaxin Binding Protein 1, Chain A, domain 2"/>
    <property type="match status" value="1"/>
</dbReference>
<dbReference type="EMBL" id="CAXHTA020000017">
    <property type="protein sequence ID" value="CAL5227552.1"/>
    <property type="molecule type" value="Genomic_DNA"/>
</dbReference>
<dbReference type="PIRSF" id="PIRSF005715">
    <property type="entry name" value="VPS45_Sec1"/>
    <property type="match status" value="1"/>
</dbReference>
<dbReference type="InterPro" id="IPR027482">
    <property type="entry name" value="Sec1-like_dom2"/>
</dbReference>
<dbReference type="Proteomes" id="UP001497392">
    <property type="component" value="Unassembled WGS sequence"/>
</dbReference>
<evidence type="ECO:0000313" key="3">
    <source>
        <dbReference type="Proteomes" id="UP001497392"/>
    </source>
</evidence>
<dbReference type="InterPro" id="IPR001619">
    <property type="entry name" value="Sec1-like"/>
</dbReference>
<proteinExistence type="inferred from homology"/>
<reference evidence="2 3" key="1">
    <citation type="submission" date="2024-06" db="EMBL/GenBank/DDBJ databases">
        <authorList>
            <person name="Kraege A."/>
            <person name="Thomma B."/>
        </authorList>
    </citation>
    <scope>NUCLEOTIDE SEQUENCE [LARGE SCALE GENOMIC DNA]</scope>
</reference>
<comment type="similarity">
    <text evidence="1">Belongs to the STXBP/unc-18/SEC1 family.</text>
</comment>
<dbReference type="Gene3D" id="1.25.40.60">
    <property type="match status" value="1"/>
</dbReference>
<accession>A0ABP1G8A2</accession>
<dbReference type="Pfam" id="PF00995">
    <property type="entry name" value="Sec1"/>
    <property type="match status" value="1"/>
</dbReference>
<gene>
    <name evidence="2" type="primary">g10543</name>
    <name evidence="2" type="ORF">VP750_LOCUS9458</name>
</gene>
<dbReference type="SUPFAM" id="SSF56815">
    <property type="entry name" value="Sec1/munc18-like (SM) proteins"/>
    <property type="match status" value="1"/>
</dbReference>
<dbReference type="PANTHER" id="PTHR11679">
    <property type="entry name" value="VESICLE PROTEIN SORTING-ASSOCIATED"/>
    <property type="match status" value="1"/>
</dbReference>
<evidence type="ECO:0000313" key="2">
    <source>
        <dbReference type="EMBL" id="CAL5227552.1"/>
    </source>
</evidence>
<dbReference type="InterPro" id="IPR036045">
    <property type="entry name" value="Sec1-like_sf"/>
</dbReference>
<dbReference type="Gene3D" id="3.40.50.1910">
    <property type="match status" value="1"/>
</dbReference>
<dbReference type="Gene3D" id="3.40.50.2060">
    <property type="match status" value="1"/>
</dbReference>
<dbReference type="InterPro" id="IPR043154">
    <property type="entry name" value="Sec-1-like_dom1"/>
</dbReference>